<proteinExistence type="predicted"/>
<gene>
    <name evidence="2" type="ORF">TWF694_008464</name>
</gene>
<comment type="caution">
    <text evidence="2">The sequence shown here is derived from an EMBL/GenBank/DDBJ whole genome shotgun (WGS) entry which is preliminary data.</text>
</comment>
<keyword evidence="1" id="KW-0732">Signal</keyword>
<evidence type="ECO:0000313" key="2">
    <source>
        <dbReference type="EMBL" id="KAK6541088.1"/>
    </source>
</evidence>
<dbReference type="AlphaFoldDB" id="A0AAV9XG56"/>
<keyword evidence="3" id="KW-1185">Reference proteome</keyword>
<reference evidence="2 3" key="1">
    <citation type="submission" date="2019-10" db="EMBL/GenBank/DDBJ databases">
        <authorList>
            <person name="Palmer J.M."/>
        </authorList>
    </citation>
    <scope>NUCLEOTIDE SEQUENCE [LARGE SCALE GENOMIC DNA]</scope>
    <source>
        <strain evidence="2 3">TWF694</strain>
    </source>
</reference>
<evidence type="ECO:0000256" key="1">
    <source>
        <dbReference type="SAM" id="SignalP"/>
    </source>
</evidence>
<organism evidence="2 3">
    <name type="scientific">Orbilia ellipsospora</name>
    <dbReference type="NCBI Taxonomy" id="2528407"/>
    <lineage>
        <taxon>Eukaryota</taxon>
        <taxon>Fungi</taxon>
        <taxon>Dikarya</taxon>
        <taxon>Ascomycota</taxon>
        <taxon>Pezizomycotina</taxon>
        <taxon>Orbiliomycetes</taxon>
        <taxon>Orbiliales</taxon>
        <taxon>Orbiliaceae</taxon>
        <taxon>Orbilia</taxon>
    </lineage>
</organism>
<evidence type="ECO:0000313" key="3">
    <source>
        <dbReference type="Proteomes" id="UP001365542"/>
    </source>
</evidence>
<accession>A0AAV9XG56</accession>
<name>A0AAV9XG56_9PEZI</name>
<feature type="signal peptide" evidence="1">
    <location>
        <begin position="1"/>
        <end position="19"/>
    </location>
</feature>
<dbReference type="Proteomes" id="UP001365542">
    <property type="component" value="Unassembled WGS sequence"/>
</dbReference>
<feature type="chain" id="PRO_5043384688" evidence="1">
    <location>
        <begin position="20"/>
        <end position="114"/>
    </location>
</feature>
<sequence length="114" mass="12018">MQMLYPVVAVLSLVGSALALPAATTTTTAAAAPSQCTTTLRIFPTMNLSPTSTVYKKTITVNEFVQCSGCSLAVSTQFLGVGPVVFHTTTITVPKSTTTAYKCIPTFVHRAHVH</sequence>
<protein>
    <submittedName>
        <fullName evidence="2">Uncharacterized protein</fullName>
    </submittedName>
</protein>
<dbReference type="EMBL" id="JAVHJO010000004">
    <property type="protein sequence ID" value="KAK6541088.1"/>
    <property type="molecule type" value="Genomic_DNA"/>
</dbReference>